<dbReference type="CDD" id="cd03046">
    <property type="entry name" value="GST_N_GTT1_like"/>
    <property type="match status" value="1"/>
</dbReference>
<dbReference type="Gene3D" id="1.20.1050.10">
    <property type="match status" value="1"/>
</dbReference>
<dbReference type="PANTHER" id="PTHR44051:SF8">
    <property type="entry name" value="GLUTATHIONE S-TRANSFERASE GSTA"/>
    <property type="match status" value="1"/>
</dbReference>
<dbReference type="PATRIC" id="fig|540747.5.peg.5407"/>
<evidence type="ECO:0000313" key="3">
    <source>
        <dbReference type="EMBL" id="KRS17742.1"/>
    </source>
</evidence>
<dbReference type="OrthoDB" id="9810080at2"/>
<dbReference type="Pfam" id="PF13417">
    <property type="entry name" value="GST_N_3"/>
    <property type="match status" value="1"/>
</dbReference>
<dbReference type="SUPFAM" id="SSF47616">
    <property type="entry name" value="GST C-terminal domain-like"/>
    <property type="match status" value="1"/>
</dbReference>
<accession>A0A0T5PA62</accession>
<keyword evidence="5" id="KW-1185">Reference proteome</keyword>
<dbReference type="SUPFAM" id="SSF52833">
    <property type="entry name" value="Thioredoxin-like"/>
    <property type="match status" value="1"/>
</dbReference>
<dbReference type="InterPro" id="IPR036249">
    <property type="entry name" value="Thioredoxin-like_sf"/>
</dbReference>
<evidence type="ECO:0000313" key="5">
    <source>
        <dbReference type="Proteomes" id="UP000051401"/>
    </source>
</evidence>
<dbReference type="PROSITE" id="PS50404">
    <property type="entry name" value="GST_NTER"/>
    <property type="match status" value="1"/>
</dbReference>
<sequence>MYKVIGSRASRGLRVLWMLEELGQPYEHVPAKPRSDEALAANPSGKIPALQVDGETITDAVAIMTYLADRHEALTFGAGTLERARQDAFTLMILDEVENLLWMAARHTFVLPEERRVPEIKDSLKWEYEQALPRLEAAMTGPFLTGEMMTLPDMLLTHCLGWAERAGFAEAPAKLADLRARMEARDAFQRVLELP</sequence>
<name>A0A0T5PA62_9RHOB</name>
<proteinExistence type="predicted"/>
<dbReference type="InterPro" id="IPR040079">
    <property type="entry name" value="Glutathione_S-Trfase"/>
</dbReference>
<dbReference type="InterPro" id="IPR036282">
    <property type="entry name" value="Glutathione-S-Trfase_C_sf"/>
</dbReference>
<dbReference type="STRING" id="540747.SAMN04488031_10767"/>
<reference evidence="4 6" key="2">
    <citation type="submission" date="2018-08" db="EMBL/GenBank/DDBJ databases">
        <title>Genetic Globetrotter - A new plasmid hitch-hiking vast phylogenetic and geographic distances.</title>
        <authorList>
            <person name="Vollmers J."/>
            <person name="Petersen J."/>
        </authorList>
    </citation>
    <scope>NUCLEOTIDE SEQUENCE [LARGE SCALE GENOMIC DNA]</scope>
    <source>
        <strain evidence="4 6">DSM 26383</strain>
    </source>
</reference>
<reference evidence="3 5" key="1">
    <citation type="submission" date="2015-04" db="EMBL/GenBank/DDBJ databases">
        <title>The draft genome sequence of Roseovarius indicus B108T.</title>
        <authorList>
            <person name="Li G."/>
            <person name="Lai Q."/>
            <person name="Shao Z."/>
            <person name="Yan P."/>
        </authorList>
    </citation>
    <scope>NUCLEOTIDE SEQUENCE [LARGE SCALE GENOMIC DNA]</scope>
    <source>
        <strain evidence="3 5">B108</strain>
    </source>
</reference>
<dbReference type="GO" id="GO:0004364">
    <property type="term" value="F:glutathione transferase activity"/>
    <property type="evidence" value="ECO:0007669"/>
    <property type="project" value="UniProtKB-EC"/>
</dbReference>
<dbReference type="EMBL" id="LAXI01000006">
    <property type="protein sequence ID" value="KRS17742.1"/>
    <property type="molecule type" value="Genomic_DNA"/>
</dbReference>
<dbReference type="Proteomes" id="UP000325785">
    <property type="component" value="Chromosome"/>
</dbReference>
<evidence type="ECO:0000259" key="2">
    <source>
        <dbReference type="PROSITE" id="PS50405"/>
    </source>
</evidence>
<feature type="domain" description="GST N-terminal" evidence="1">
    <location>
        <begin position="1"/>
        <end position="75"/>
    </location>
</feature>
<dbReference type="SFLD" id="SFLDS00019">
    <property type="entry name" value="Glutathione_Transferase_(cytos"/>
    <property type="match status" value="1"/>
</dbReference>
<dbReference type="InterPro" id="IPR004045">
    <property type="entry name" value="Glutathione_S-Trfase_N"/>
</dbReference>
<dbReference type="InterPro" id="IPR010987">
    <property type="entry name" value="Glutathione-S-Trfase_C-like"/>
</dbReference>
<dbReference type="Proteomes" id="UP000051401">
    <property type="component" value="Unassembled WGS sequence"/>
</dbReference>
<feature type="domain" description="GST C-terminal" evidence="2">
    <location>
        <begin position="79"/>
        <end position="195"/>
    </location>
</feature>
<dbReference type="Gene3D" id="3.40.30.10">
    <property type="entry name" value="Glutaredoxin"/>
    <property type="match status" value="1"/>
</dbReference>
<evidence type="ECO:0000259" key="1">
    <source>
        <dbReference type="PROSITE" id="PS50404"/>
    </source>
</evidence>
<evidence type="ECO:0000313" key="4">
    <source>
        <dbReference type="EMBL" id="QEW24496.1"/>
    </source>
</evidence>
<organism evidence="3 5">
    <name type="scientific">Roseovarius indicus</name>
    <dbReference type="NCBI Taxonomy" id="540747"/>
    <lineage>
        <taxon>Bacteria</taxon>
        <taxon>Pseudomonadati</taxon>
        <taxon>Pseudomonadota</taxon>
        <taxon>Alphaproteobacteria</taxon>
        <taxon>Rhodobacterales</taxon>
        <taxon>Roseobacteraceae</taxon>
        <taxon>Roseovarius</taxon>
    </lineage>
</organism>
<protein>
    <submittedName>
        <fullName evidence="3">Glutathione S-transferase</fullName>
        <ecNumber evidence="4">2.5.1.18</ecNumber>
    </submittedName>
</protein>
<evidence type="ECO:0000313" key="6">
    <source>
        <dbReference type="Proteomes" id="UP000325785"/>
    </source>
</evidence>
<dbReference type="PROSITE" id="PS50405">
    <property type="entry name" value="GST_CTER"/>
    <property type="match status" value="1"/>
</dbReference>
<dbReference type="EMBL" id="CP031598">
    <property type="protein sequence ID" value="QEW24496.1"/>
    <property type="molecule type" value="Genomic_DNA"/>
</dbReference>
<keyword evidence="3" id="KW-0808">Transferase</keyword>
<dbReference type="RefSeq" id="WP_057816389.1">
    <property type="nucleotide sequence ID" value="NZ_CP031598.1"/>
</dbReference>
<dbReference type="AlphaFoldDB" id="A0A0T5PA62"/>
<dbReference type="KEGG" id="rid:RIdsm_00275"/>
<gene>
    <name evidence="4" type="primary">gst</name>
    <name evidence="4" type="ORF">RIdsm_00275</name>
    <name evidence="3" type="ORF">XM52_12140</name>
</gene>
<dbReference type="PANTHER" id="PTHR44051">
    <property type="entry name" value="GLUTATHIONE S-TRANSFERASE-RELATED"/>
    <property type="match status" value="1"/>
</dbReference>
<dbReference type="EC" id="2.5.1.18" evidence="4"/>